<proteinExistence type="inferred from homology"/>
<dbReference type="SUPFAM" id="SSF50978">
    <property type="entry name" value="WD40 repeat-like"/>
    <property type="match status" value="1"/>
</dbReference>
<dbReference type="AlphaFoldDB" id="A0A0K9NV46"/>
<dbReference type="STRING" id="29655.A0A0K9NV46"/>
<dbReference type="OrthoDB" id="757982at2759"/>
<evidence type="ECO:0000259" key="10">
    <source>
        <dbReference type="Pfam" id="PF17942"/>
    </source>
</evidence>
<gene>
    <name evidence="11" type="ORF">ZOSMA_64G00770</name>
</gene>
<accession>A0A0K9NV46</accession>
<evidence type="ECO:0000313" key="12">
    <source>
        <dbReference type="Proteomes" id="UP000036987"/>
    </source>
</evidence>
<dbReference type="PANTHER" id="PTHR23336:SF44">
    <property type="entry name" value="PROTEIN MICRORCHIDIA 6"/>
    <property type="match status" value="1"/>
</dbReference>
<dbReference type="Pfam" id="PF13589">
    <property type="entry name" value="HATPase_c_3"/>
    <property type="match status" value="1"/>
</dbReference>
<dbReference type="SUPFAM" id="SSF55874">
    <property type="entry name" value="ATPase domain of HSP90 chaperone/DNA topoisomerase II/histidine kinase"/>
    <property type="match status" value="1"/>
</dbReference>
<dbReference type="InterPro" id="IPR036322">
    <property type="entry name" value="WD40_repeat_dom_sf"/>
</dbReference>
<dbReference type="GO" id="GO:0016887">
    <property type="term" value="F:ATP hydrolysis activity"/>
    <property type="evidence" value="ECO:0007669"/>
    <property type="project" value="InterPro"/>
</dbReference>
<keyword evidence="4" id="KW-0255">Endonuclease</keyword>
<protein>
    <recommendedName>
        <fullName evidence="10">Morc S5 domain-containing protein</fullName>
    </recommendedName>
</protein>
<feature type="domain" description="Morc S5" evidence="10">
    <location>
        <begin position="389"/>
        <end position="472"/>
    </location>
</feature>
<keyword evidence="3" id="KW-0540">Nuclease</keyword>
<evidence type="ECO:0000256" key="5">
    <source>
        <dbReference type="ARBA" id="ARBA00022763"/>
    </source>
</evidence>
<dbReference type="EMBL" id="LFYR01001714">
    <property type="protein sequence ID" value="KMZ59860.1"/>
    <property type="molecule type" value="Genomic_DNA"/>
</dbReference>
<dbReference type="InterPro" id="IPR045261">
    <property type="entry name" value="MORC_ATPase"/>
</dbReference>
<comment type="caution">
    <text evidence="11">The sequence shown here is derived from an EMBL/GenBank/DDBJ whole genome shotgun (WGS) entry which is preliminary data.</text>
</comment>
<comment type="similarity">
    <text evidence="2">Belongs to the MORC ATPase protein family.</text>
</comment>
<dbReference type="InterPro" id="IPR041006">
    <property type="entry name" value="Morc_S5"/>
</dbReference>
<evidence type="ECO:0000256" key="8">
    <source>
        <dbReference type="ARBA" id="ARBA00023204"/>
    </source>
</evidence>
<keyword evidence="7" id="KW-0943">RNA-mediated gene silencing</keyword>
<reference evidence="12" key="1">
    <citation type="journal article" date="2016" name="Nature">
        <title>The genome of the seagrass Zostera marina reveals angiosperm adaptation to the sea.</title>
        <authorList>
            <person name="Olsen J.L."/>
            <person name="Rouze P."/>
            <person name="Verhelst B."/>
            <person name="Lin Y.-C."/>
            <person name="Bayer T."/>
            <person name="Collen J."/>
            <person name="Dattolo E."/>
            <person name="De Paoli E."/>
            <person name="Dittami S."/>
            <person name="Maumus F."/>
            <person name="Michel G."/>
            <person name="Kersting A."/>
            <person name="Lauritano C."/>
            <person name="Lohaus R."/>
            <person name="Toepel M."/>
            <person name="Tonon T."/>
            <person name="Vanneste K."/>
            <person name="Amirebrahimi M."/>
            <person name="Brakel J."/>
            <person name="Bostroem C."/>
            <person name="Chovatia M."/>
            <person name="Grimwood J."/>
            <person name="Jenkins J.W."/>
            <person name="Jueterbock A."/>
            <person name="Mraz A."/>
            <person name="Stam W.T."/>
            <person name="Tice H."/>
            <person name="Bornberg-Bauer E."/>
            <person name="Green P.J."/>
            <person name="Pearson G.A."/>
            <person name="Procaccini G."/>
            <person name="Duarte C.M."/>
            <person name="Schmutz J."/>
            <person name="Reusch T.B.H."/>
            <person name="Van de Peer Y."/>
        </authorList>
    </citation>
    <scope>NUCLEOTIDE SEQUENCE [LARGE SCALE GENOMIC DNA]</scope>
    <source>
        <strain evidence="12">cv. Finnish</strain>
    </source>
</reference>
<keyword evidence="6" id="KW-0175">Coiled coil</keyword>
<dbReference type="PANTHER" id="PTHR23336">
    <property type="entry name" value="ZINC FINGER CW-TYPE COILED-COIL DOMAIN PROTEIN 3"/>
    <property type="match status" value="1"/>
</dbReference>
<dbReference type="GO" id="GO:0031349">
    <property type="term" value="P:positive regulation of defense response"/>
    <property type="evidence" value="ECO:0007669"/>
    <property type="project" value="UniProtKB-ARBA"/>
</dbReference>
<keyword evidence="5" id="KW-0227">DNA damage</keyword>
<dbReference type="Proteomes" id="UP000036987">
    <property type="component" value="Unassembled WGS sequence"/>
</dbReference>
<evidence type="ECO:0000256" key="3">
    <source>
        <dbReference type="ARBA" id="ARBA00022722"/>
    </source>
</evidence>
<keyword evidence="12" id="KW-1185">Reference proteome</keyword>
<keyword evidence="8" id="KW-0234">DNA repair</keyword>
<name>A0A0K9NV46_ZOSMR</name>
<comment type="subcellular location">
    <subcellularLocation>
        <location evidence="1">Nucleus</location>
    </subcellularLocation>
</comment>
<dbReference type="GO" id="GO:0005634">
    <property type="term" value="C:nucleus"/>
    <property type="evidence" value="ECO:0000318"/>
    <property type="project" value="GO_Central"/>
</dbReference>
<dbReference type="Gene3D" id="3.30.565.10">
    <property type="entry name" value="Histidine kinase-like ATPase, C-terminal domain"/>
    <property type="match status" value="1"/>
</dbReference>
<evidence type="ECO:0000256" key="2">
    <source>
        <dbReference type="ARBA" id="ARBA00007845"/>
    </source>
</evidence>
<dbReference type="GO" id="GO:0006281">
    <property type="term" value="P:DNA repair"/>
    <property type="evidence" value="ECO:0007669"/>
    <property type="project" value="UniProtKB-KW"/>
</dbReference>
<dbReference type="GO" id="GO:0004519">
    <property type="term" value="F:endonuclease activity"/>
    <property type="evidence" value="ECO:0007669"/>
    <property type="project" value="UniProtKB-KW"/>
</dbReference>
<evidence type="ECO:0000256" key="1">
    <source>
        <dbReference type="ARBA" id="ARBA00004123"/>
    </source>
</evidence>
<dbReference type="GO" id="GO:0031047">
    <property type="term" value="P:regulatory ncRNA-mediated gene silencing"/>
    <property type="evidence" value="ECO:0007669"/>
    <property type="project" value="UniProtKB-KW"/>
</dbReference>
<keyword evidence="4" id="KW-0378">Hydrolase</keyword>
<organism evidence="11 12">
    <name type="scientific">Zostera marina</name>
    <name type="common">Eelgrass</name>
    <dbReference type="NCBI Taxonomy" id="29655"/>
    <lineage>
        <taxon>Eukaryota</taxon>
        <taxon>Viridiplantae</taxon>
        <taxon>Streptophyta</taxon>
        <taxon>Embryophyta</taxon>
        <taxon>Tracheophyta</taxon>
        <taxon>Spermatophyta</taxon>
        <taxon>Magnoliopsida</taxon>
        <taxon>Liliopsida</taxon>
        <taxon>Zosteraceae</taxon>
        <taxon>Zostera</taxon>
    </lineage>
</organism>
<evidence type="ECO:0000256" key="9">
    <source>
        <dbReference type="ARBA" id="ARBA00023242"/>
    </source>
</evidence>
<dbReference type="Pfam" id="PF17942">
    <property type="entry name" value="Morc6_S5"/>
    <property type="match status" value="1"/>
</dbReference>
<evidence type="ECO:0000256" key="6">
    <source>
        <dbReference type="ARBA" id="ARBA00023054"/>
    </source>
</evidence>
<keyword evidence="9" id="KW-0539">Nucleus</keyword>
<evidence type="ECO:0000256" key="7">
    <source>
        <dbReference type="ARBA" id="ARBA00023158"/>
    </source>
</evidence>
<dbReference type="InterPro" id="IPR036890">
    <property type="entry name" value="HATPase_C_sf"/>
</dbReference>
<sequence length="726" mass="82087">MRLLSARKMVFPEIIDLCSDEEIEEVGLENGKHNAPSRLPINMATQFNTKVKEEPVEISEVAARRRKSNEMKVLGNRPSFFPTSINLSSDEETEEVGLENEKHEVPPVPSSIPTSLLCREFWKAGDYENDERLQSYPRDGRNHLRVHPNFLHSNATSHTWAFGAIAELLDNAFDEIRSGATYSIINMISVPRNGPALLIQDDGGGMDPESLRNCMSFGFSNKNSGSSIGQYGNGFKTSTMRLAADAIVFSRCFSKRTQSIGLLSYTFLKQTNCDEVIVPLVDYKFDPLTGVCQKLFRDKELQFSSNLSAIMKWSPFATETDLLMQFNEIGHHGTRIILYNLWFNNNGVLELDFDSDKFDIMIDMPPKIVGKSTSSRVLTHNHIRHQHRHSLRAYISILYLHLPRYFNILLRGKVVEPHSLVDDLNFIECIKYNPTFDGSKEEVITTIGFLKGAPNLNINGFNVYHQNRLILATSWEHSVNRKIYMESMCMSFISPLISWCIVLSFDDGNIRIVNLSKTVSDAFANKNMSGGLKLVHHYYVRSAFPIWSVHVSHVTGHVAYCDADGCVRQFQLTAKSIEKDRKRNRTSHYLCGSIVEDDQNICINISLPNVPIKDTVTHRCDRKLLTESTQINTEYPKGSTLAIVPVSDSSKYSDTERVKPETTSRVCSTMQSAALAESKKSKKKFPSKTIALHKVRWNISQASQRWLCYAGAAGIVRCQEICLPDL</sequence>
<evidence type="ECO:0000256" key="4">
    <source>
        <dbReference type="ARBA" id="ARBA00022759"/>
    </source>
</evidence>
<evidence type="ECO:0000313" key="11">
    <source>
        <dbReference type="EMBL" id="KMZ59860.1"/>
    </source>
</evidence>